<sequence length="26" mass="2792">MNNRPSYRKGSSNTIVAASLVTKPVT</sequence>
<proteinExistence type="predicted"/>
<reference evidence="1" key="2">
    <citation type="journal article" date="2015" name="Data Brief">
        <title>Shoot transcriptome of the giant reed, Arundo donax.</title>
        <authorList>
            <person name="Barrero R.A."/>
            <person name="Guerrero F.D."/>
            <person name="Moolhuijzen P."/>
            <person name="Goolsby J.A."/>
            <person name="Tidwell J."/>
            <person name="Bellgard S.E."/>
            <person name="Bellgard M.I."/>
        </authorList>
    </citation>
    <scope>NUCLEOTIDE SEQUENCE</scope>
    <source>
        <tissue evidence="1">Shoot tissue taken approximately 20 cm above the soil surface</tissue>
    </source>
</reference>
<protein>
    <submittedName>
        <fullName evidence="1">Uncharacterized protein</fullName>
    </submittedName>
</protein>
<dbReference type="EMBL" id="GBRH01231151">
    <property type="protein sequence ID" value="JAD66744.1"/>
    <property type="molecule type" value="Transcribed_RNA"/>
</dbReference>
<accession>A0A0A9BRX0</accession>
<organism evidence="1">
    <name type="scientific">Arundo donax</name>
    <name type="common">Giant reed</name>
    <name type="synonym">Donax arundinaceus</name>
    <dbReference type="NCBI Taxonomy" id="35708"/>
    <lineage>
        <taxon>Eukaryota</taxon>
        <taxon>Viridiplantae</taxon>
        <taxon>Streptophyta</taxon>
        <taxon>Embryophyta</taxon>
        <taxon>Tracheophyta</taxon>
        <taxon>Spermatophyta</taxon>
        <taxon>Magnoliopsida</taxon>
        <taxon>Liliopsida</taxon>
        <taxon>Poales</taxon>
        <taxon>Poaceae</taxon>
        <taxon>PACMAD clade</taxon>
        <taxon>Arundinoideae</taxon>
        <taxon>Arundineae</taxon>
        <taxon>Arundo</taxon>
    </lineage>
</organism>
<dbReference type="AlphaFoldDB" id="A0A0A9BRX0"/>
<name>A0A0A9BRX0_ARUDO</name>
<reference evidence="1" key="1">
    <citation type="submission" date="2014-09" db="EMBL/GenBank/DDBJ databases">
        <authorList>
            <person name="Magalhaes I.L.F."/>
            <person name="Oliveira U."/>
            <person name="Santos F.R."/>
            <person name="Vidigal T.H.D.A."/>
            <person name="Brescovit A.D."/>
            <person name="Santos A.J."/>
        </authorList>
    </citation>
    <scope>NUCLEOTIDE SEQUENCE</scope>
    <source>
        <tissue evidence="1">Shoot tissue taken approximately 20 cm above the soil surface</tissue>
    </source>
</reference>
<evidence type="ECO:0000313" key="1">
    <source>
        <dbReference type="EMBL" id="JAD66744.1"/>
    </source>
</evidence>